<dbReference type="Gene3D" id="2.40.50.90">
    <property type="match status" value="1"/>
</dbReference>
<reference evidence="1 2" key="1">
    <citation type="submission" date="2022-03" db="EMBL/GenBank/DDBJ databases">
        <authorList>
            <person name="He Y."/>
        </authorList>
    </citation>
    <scope>NUCLEOTIDE SEQUENCE [LARGE SCALE GENOMIC DNA]</scope>
    <source>
        <strain evidence="1 2">TK19116</strain>
    </source>
</reference>
<dbReference type="SUPFAM" id="SSF50199">
    <property type="entry name" value="Staphylococcal nuclease"/>
    <property type="match status" value="1"/>
</dbReference>
<dbReference type="RefSeq" id="WP_255328541.1">
    <property type="nucleotide sequence ID" value="NZ_JAKZEU010000002.1"/>
</dbReference>
<comment type="caution">
    <text evidence="1">The sequence shown here is derived from an EMBL/GenBank/DDBJ whole genome shotgun (WGS) entry which is preliminary data.</text>
</comment>
<dbReference type="Proteomes" id="UP001203945">
    <property type="component" value="Unassembled WGS sequence"/>
</dbReference>
<sequence>MAPDLIRLWGIHAPEVFEEGGIESRDYLSTLIEGKRLTCDVIQSDDGDRRVMRCTLPNAADIACIMVAAGHADDAPLISHGAYENCRRKKTSPTSIFSGYQNLSANMGRDQRGE</sequence>
<name>A0ABT1MMM9_9RHOB</name>
<evidence type="ECO:0000313" key="1">
    <source>
        <dbReference type="EMBL" id="MCQ0969540.1"/>
    </source>
</evidence>
<evidence type="ECO:0000313" key="2">
    <source>
        <dbReference type="Proteomes" id="UP001203945"/>
    </source>
</evidence>
<dbReference type="InterPro" id="IPR035437">
    <property type="entry name" value="SNase_OB-fold_sf"/>
</dbReference>
<organism evidence="1 2">
    <name type="scientific">Paracoccus albicereus</name>
    <dbReference type="NCBI Taxonomy" id="2922394"/>
    <lineage>
        <taxon>Bacteria</taxon>
        <taxon>Pseudomonadati</taxon>
        <taxon>Pseudomonadota</taxon>
        <taxon>Alphaproteobacteria</taxon>
        <taxon>Rhodobacterales</taxon>
        <taxon>Paracoccaceae</taxon>
        <taxon>Paracoccus</taxon>
    </lineage>
</organism>
<protein>
    <submittedName>
        <fullName evidence="1">Uncharacterized protein</fullName>
    </submittedName>
</protein>
<accession>A0ABT1MMM9</accession>
<gene>
    <name evidence="1" type="ORF">MLD63_03700</name>
</gene>
<proteinExistence type="predicted"/>
<dbReference type="EMBL" id="JAKZEU010000002">
    <property type="protein sequence ID" value="MCQ0969540.1"/>
    <property type="molecule type" value="Genomic_DNA"/>
</dbReference>
<keyword evidence="2" id="KW-1185">Reference proteome</keyword>